<dbReference type="SMART" id="SM00028">
    <property type="entry name" value="TPR"/>
    <property type="match status" value="3"/>
</dbReference>
<evidence type="ECO:0000256" key="5">
    <source>
        <dbReference type="ARBA" id="ARBA00023157"/>
    </source>
</evidence>
<feature type="compositionally biased region" description="Polar residues" evidence="8">
    <location>
        <begin position="137"/>
        <end position="150"/>
    </location>
</feature>
<reference evidence="10 11" key="1">
    <citation type="journal article" date="2014" name="Genome Announc.">
        <title>Draft genome sequences of eight enterohepatic helicobacter species isolated from both laboratory and wild rodents.</title>
        <authorList>
            <person name="Sheh A."/>
            <person name="Shen Z."/>
            <person name="Fox J.G."/>
        </authorList>
    </citation>
    <scope>NUCLEOTIDE SEQUENCE [LARGE SCALE GENOMIC DNA]</scope>
    <source>
        <strain evidence="10 11">MIT 97-6194</strain>
    </source>
</reference>
<organism evidence="10 11">
    <name type="scientific">Helicobacter saguini</name>
    <dbReference type="NCBI Taxonomy" id="1548018"/>
    <lineage>
        <taxon>Bacteria</taxon>
        <taxon>Pseudomonadati</taxon>
        <taxon>Campylobacterota</taxon>
        <taxon>Epsilonproteobacteria</taxon>
        <taxon>Campylobacterales</taxon>
        <taxon>Helicobacteraceae</taxon>
        <taxon>Helicobacter</taxon>
    </lineage>
</organism>
<keyword evidence="9" id="KW-0812">Transmembrane</keyword>
<evidence type="ECO:0000256" key="1">
    <source>
        <dbReference type="ARBA" id="ARBA00001526"/>
    </source>
</evidence>
<evidence type="ECO:0000256" key="8">
    <source>
        <dbReference type="SAM" id="MobiDB-lite"/>
    </source>
</evidence>
<evidence type="ECO:0000256" key="9">
    <source>
        <dbReference type="SAM" id="Phobius"/>
    </source>
</evidence>
<feature type="repeat" description="TPR" evidence="7">
    <location>
        <begin position="527"/>
        <end position="560"/>
    </location>
</feature>
<evidence type="ECO:0000256" key="4">
    <source>
        <dbReference type="ARBA" id="ARBA00022803"/>
    </source>
</evidence>
<evidence type="ECO:0000313" key="10">
    <source>
        <dbReference type="EMBL" id="TLD95060.1"/>
    </source>
</evidence>
<dbReference type="PROSITE" id="PS50005">
    <property type="entry name" value="TPR"/>
    <property type="match status" value="2"/>
</dbReference>
<dbReference type="EMBL" id="JRMP02000004">
    <property type="protein sequence ID" value="TLD95060.1"/>
    <property type="molecule type" value="Genomic_DNA"/>
</dbReference>
<accession>A0A4U8T653</accession>
<sequence length="856" mass="95276">MAEKQDDLSLDDLAPAENTGGEATAKPAESSEDSKDSKDSKKPKKPNKFLSLFTPLENFAKDNAKDIPGLRQLDERLSPNQKRGILIGVIALFIIILIVVLISVFKPKHDEEDSVGMATSSSSQSGGGATQSGANAVASQSGSLDSNGSVNLPDLPTNITTKPPIVDNKNLETMIQKADMLYKSGNKQEALNLFNQIASYSKAIANYNLGVINTKSKDYEKSMEYYDKAIEAGEDIAVSAINAAVSAFRAGNMEKYQYYLNIANTYANQMSNLPPYSYSYALNQYYQGQYFEALSPLNHESTKEFDKDSKRLAAKLYTLFNDNKQAYDNLKAVAERQDELALGQLLARQGSLNAARGHIYNYLLQYPKDWHAKMSMQIVALKLGDFVEAAGLIDEFANEHRENNIANPYPIKARVSPMMFDVEIAQSEFWNRSFEHSNLLTSKILFYYAPYRVFDVDEALDIISTGVLDSKINQGNLEESHAILIKGATISTINTSIAQALKRINLNDLRGGMELIKEYVNENPNHAVLHYNLGLLYAQMGDFGPAHAHFLRAYHLDMTDLQSGIFAMITGRLVYRDINTLSQNVATSISESKMNATDLDFYRKLKDWANDPKKIGIYTPAPGENRAIALAFQSISAIHQRDMKNIVAGFERLKAYQPSDVVSNILLDLAKNYGSNVKNSALNLQYLFREDSMNLDNVFYGPNLARELYIYVGFITGNLARQKELLNQKLVTQTKNPNGLLQALALLNIYQQNFDESYAMYDRLINGLKEEDSNTRLLGGVAAIGAGYKNAATLLLQLSKMDSSVNYESRYALGLLYQEAGNYNAAAQHYNSIASQGFRSEYLDFIIDDARVSTPE</sequence>
<comment type="catalytic activity">
    <reaction evidence="1">
        <text>a beta-lactam + H2O = a substituted beta-amino acid</text>
        <dbReference type="Rhea" id="RHEA:20401"/>
        <dbReference type="ChEBI" id="CHEBI:15377"/>
        <dbReference type="ChEBI" id="CHEBI:35627"/>
        <dbReference type="ChEBI" id="CHEBI:140347"/>
        <dbReference type="EC" id="3.5.2.6"/>
    </reaction>
</comment>
<dbReference type="OrthoDB" id="5346105at2"/>
<dbReference type="EC" id="3.5.2.6" evidence="2"/>
<comment type="caution">
    <text evidence="10">The sequence shown here is derived from an EMBL/GenBank/DDBJ whole genome shotgun (WGS) entry which is preliminary data.</text>
</comment>
<dbReference type="PANTHER" id="PTHR44858">
    <property type="entry name" value="TETRATRICOPEPTIDE REPEAT PROTEIN 6"/>
    <property type="match status" value="1"/>
</dbReference>
<proteinExistence type="predicted"/>
<evidence type="ECO:0000313" key="11">
    <source>
        <dbReference type="Proteomes" id="UP000029714"/>
    </source>
</evidence>
<keyword evidence="11" id="KW-1185">Reference proteome</keyword>
<dbReference type="Gene3D" id="1.25.40.10">
    <property type="entry name" value="Tetratricopeptide repeat domain"/>
    <property type="match status" value="3"/>
</dbReference>
<keyword evidence="3" id="KW-0677">Repeat</keyword>
<feature type="transmembrane region" description="Helical" evidence="9">
    <location>
        <begin position="85"/>
        <end position="105"/>
    </location>
</feature>
<reference evidence="10 11" key="2">
    <citation type="journal article" date="2016" name="Infect. Immun.">
        <title>Helicobacter saguini, a Novel Helicobacter Isolated from Cotton-Top Tamarins with Ulcerative Colitis, Has Proinflammatory Properties and Induces Typhlocolitis and Dysplasia in Gnotobiotic IL-10-/- Mice.</title>
        <authorList>
            <person name="Shen Z."/>
            <person name="Mannion A."/>
            <person name="Whary M.T."/>
            <person name="Muthupalani S."/>
            <person name="Sheh A."/>
            <person name="Feng Y."/>
            <person name="Gong G."/>
            <person name="Vandamme P."/>
            <person name="Holcombe H.R."/>
            <person name="Paster B.J."/>
            <person name="Fox J.G."/>
        </authorList>
    </citation>
    <scope>NUCLEOTIDE SEQUENCE [LARGE SCALE GENOMIC DNA]</scope>
    <source>
        <strain evidence="10 11">MIT 97-6194</strain>
    </source>
</reference>
<evidence type="ECO:0000256" key="6">
    <source>
        <dbReference type="ARBA" id="ARBA00023251"/>
    </source>
</evidence>
<feature type="repeat" description="TPR" evidence="7">
    <location>
        <begin position="203"/>
        <end position="236"/>
    </location>
</feature>
<keyword evidence="5" id="KW-1015">Disulfide bond</keyword>
<name>A0A4U8T653_9HELI</name>
<evidence type="ECO:0000256" key="2">
    <source>
        <dbReference type="ARBA" id="ARBA00012865"/>
    </source>
</evidence>
<keyword evidence="9" id="KW-0472">Membrane</keyword>
<gene>
    <name evidence="10" type="ORF">LS64_003900</name>
</gene>
<evidence type="ECO:0000256" key="3">
    <source>
        <dbReference type="ARBA" id="ARBA00022737"/>
    </source>
</evidence>
<dbReference type="GO" id="GO:0008800">
    <property type="term" value="F:beta-lactamase activity"/>
    <property type="evidence" value="ECO:0007669"/>
    <property type="project" value="UniProtKB-EC"/>
</dbReference>
<dbReference type="STRING" id="1548018.LS64_10015"/>
<keyword evidence="4 7" id="KW-0802">TPR repeat</keyword>
<dbReference type="InterPro" id="IPR006597">
    <property type="entry name" value="Sel1-like"/>
</dbReference>
<dbReference type="InterPro" id="IPR019734">
    <property type="entry name" value="TPR_rpt"/>
</dbReference>
<keyword evidence="9" id="KW-1133">Transmembrane helix</keyword>
<dbReference type="InterPro" id="IPR011990">
    <property type="entry name" value="TPR-like_helical_dom_sf"/>
</dbReference>
<dbReference type="SMART" id="SM00671">
    <property type="entry name" value="SEL1"/>
    <property type="match status" value="2"/>
</dbReference>
<evidence type="ECO:0000256" key="7">
    <source>
        <dbReference type="PROSITE-ProRule" id="PRU00339"/>
    </source>
</evidence>
<feature type="region of interest" description="Disordered" evidence="8">
    <location>
        <begin position="112"/>
        <end position="163"/>
    </location>
</feature>
<dbReference type="Pfam" id="PF13432">
    <property type="entry name" value="TPR_16"/>
    <property type="match status" value="1"/>
</dbReference>
<protein>
    <recommendedName>
        <fullName evidence="2">beta-lactamase</fullName>
        <ecNumber evidence="2">3.5.2.6</ecNumber>
    </recommendedName>
</protein>
<feature type="region of interest" description="Disordered" evidence="8">
    <location>
        <begin position="1"/>
        <end position="48"/>
    </location>
</feature>
<dbReference type="AlphaFoldDB" id="A0A4U8T653"/>
<dbReference type="GO" id="GO:0046677">
    <property type="term" value="P:response to antibiotic"/>
    <property type="evidence" value="ECO:0007669"/>
    <property type="project" value="UniProtKB-KW"/>
</dbReference>
<dbReference type="RefSeq" id="WP_034572764.1">
    <property type="nucleotide sequence ID" value="NZ_JRMP02000004.1"/>
</dbReference>
<dbReference type="InterPro" id="IPR050498">
    <property type="entry name" value="Ycf3"/>
</dbReference>
<dbReference type="SUPFAM" id="SSF48452">
    <property type="entry name" value="TPR-like"/>
    <property type="match status" value="2"/>
</dbReference>
<dbReference type="Proteomes" id="UP000029714">
    <property type="component" value="Unassembled WGS sequence"/>
</dbReference>
<dbReference type="PANTHER" id="PTHR44858:SF1">
    <property type="entry name" value="UDP-N-ACETYLGLUCOSAMINE--PEPTIDE N-ACETYLGLUCOSAMINYLTRANSFERASE SPINDLY-RELATED"/>
    <property type="match status" value="1"/>
</dbReference>
<keyword evidence="6" id="KW-0046">Antibiotic resistance</keyword>